<evidence type="ECO:0000256" key="6">
    <source>
        <dbReference type="ARBA" id="ARBA00023136"/>
    </source>
</evidence>
<dbReference type="InterPro" id="IPR015919">
    <property type="entry name" value="Cadherin-like_sf"/>
</dbReference>
<evidence type="ECO:0000256" key="2">
    <source>
        <dbReference type="ARBA" id="ARBA00004442"/>
    </source>
</evidence>
<keyword evidence="5 9" id="KW-0732">Signal</keyword>
<dbReference type="Pfam" id="PF17892">
    <property type="entry name" value="Cadherin_5"/>
    <property type="match status" value="1"/>
</dbReference>
<dbReference type="PROSITE" id="PS50268">
    <property type="entry name" value="CADHERIN_2"/>
    <property type="match status" value="3"/>
</dbReference>
<dbReference type="Pfam" id="PF02415">
    <property type="entry name" value="Chlam_PMP"/>
    <property type="match status" value="1"/>
</dbReference>
<feature type="signal peptide" evidence="9">
    <location>
        <begin position="1"/>
        <end position="22"/>
    </location>
</feature>
<dbReference type="Pfam" id="PF05345">
    <property type="entry name" value="He_PIG"/>
    <property type="match status" value="7"/>
</dbReference>
<protein>
    <submittedName>
        <fullName evidence="11">Tandem-95 repeat protein</fullName>
    </submittedName>
</protein>
<dbReference type="InterPro" id="IPR041690">
    <property type="entry name" value="Cadherin_5"/>
</dbReference>
<feature type="domain" description="Cadherin" evidence="10">
    <location>
        <begin position="1191"/>
        <end position="1270"/>
    </location>
</feature>
<keyword evidence="7" id="KW-0998">Cell outer membrane</keyword>
<evidence type="ECO:0000256" key="3">
    <source>
        <dbReference type="ARBA" id="ARBA00004613"/>
    </source>
</evidence>
<feature type="region of interest" description="Disordered" evidence="8">
    <location>
        <begin position="661"/>
        <end position="681"/>
    </location>
</feature>
<keyword evidence="6" id="KW-0472">Membrane</keyword>
<evidence type="ECO:0000313" key="12">
    <source>
        <dbReference type="Proteomes" id="UP001207918"/>
    </source>
</evidence>
<dbReference type="SUPFAM" id="SSF51126">
    <property type="entry name" value="Pectin lyase-like"/>
    <property type="match status" value="1"/>
</dbReference>
<evidence type="ECO:0000256" key="4">
    <source>
        <dbReference type="ARBA" id="ARBA00022525"/>
    </source>
</evidence>
<evidence type="ECO:0000256" key="9">
    <source>
        <dbReference type="SAM" id="SignalP"/>
    </source>
</evidence>
<dbReference type="InterPro" id="IPR003368">
    <property type="entry name" value="POMP_repeat"/>
</dbReference>
<comment type="caution">
    <text evidence="11">The sequence shown here is derived from an EMBL/GenBank/DDBJ whole genome shotgun (WGS) entry which is preliminary data.</text>
</comment>
<dbReference type="InterPro" id="IPR002126">
    <property type="entry name" value="Cadherin-like_dom"/>
</dbReference>
<dbReference type="InterPro" id="IPR013783">
    <property type="entry name" value="Ig-like_fold"/>
</dbReference>
<dbReference type="EMBL" id="JAGGJA010000005">
    <property type="protein sequence ID" value="MCW9707150.1"/>
    <property type="molecule type" value="Genomic_DNA"/>
</dbReference>
<dbReference type="RefSeq" id="WP_265765905.1">
    <property type="nucleotide sequence ID" value="NZ_JAGGJA010000005.1"/>
</dbReference>
<proteinExistence type="predicted"/>
<evidence type="ECO:0000259" key="10">
    <source>
        <dbReference type="PROSITE" id="PS50268"/>
    </source>
</evidence>
<dbReference type="InterPro" id="IPR011050">
    <property type="entry name" value="Pectin_lyase_fold/virulence"/>
</dbReference>
<dbReference type="InterPro" id="IPR006644">
    <property type="entry name" value="Cadg"/>
</dbReference>
<gene>
    <name evidence="11" type="ORF">J6I44_09805</name>
</gene>
<dbReference type="SMART" id="SM00736">
    <property type="entry name" value="CADG"/>
    <property type="match status" value="7"/>
</dbReference>
<dbReference type="NCBIfam" id="NF012211">
    <property type="entry name" value="tand_rpt_95"/>
    <property type="match status" value="2"/>
</dbReference>
<dbReference type="Pfam" id="PF13290">
    <property type="entry name" value="CHB_HEX_C_1"/>
    <property type="match status" value="1"/>
</dbReference>
<evidence type="ECO:0000256" key="1">
    <source>
        <dbReference type="ARBA" id="ARBA00004196"/>
    </source>
</evidence>
<comment type="subcellular location">
    <subcellularLocation>
        <location evidence="1">Cell envelope</location>
    </subcellularLocation>
    <subcellularLocation>
        <location evidence="2">Cell outer membrane</location>
    </subcellularLocation>
    <subcellularLocation>
        <location evidence="3">Secreted</location>
    </subcellularLocation>
</comment>
<feature type="chain" id="PRO_5045721422" evidence="9">
    <location>
        <begin position="23"/>
        <end position="1814"/>
    </location>
</feature>
<evidence type="ECO:0000256" key="7">
    <source>
        <dbReference type="ARBA" id="ARBA00023237"/>
    </source>
</evidence>
<dbReference type="SUPFAM" id="SSF101898">
    <property type="entry name" value="NHL repeat"/>
    <property type="match status" value="1"/>
</dbReference>
<evidence type="ECO:0000313" key="11">
    <source>
        <dbReference type="EMBL" id="MCW9707150.1"/>
    </source>
</evidence>
<dbReference type="SUPFAM" id="SSF49313">
    <property type="entry name" value="Cadherin-like"/>
    <property type="match status" value="8"/>
</dbReference>
<accession>A0ABT3PMH0</accession>
<evidence type="ECO:0000256" key="5">
    <source>
        <dbReference type="ARBA" id="ARBA00022729"/>
    </source>
</evidence>
<keyword evidence="12" id="KW-1185">Reference proteome</keyword>
<dbReference type="Gene3D" id="2.60.40.10">
    <property type="entry name" value="Immunoglobulins"/>
    <property type="match status" value="8"/>
</dbReference>
<feature type="non-terminal residue" evidence="11">
    <location>
        <position position="1814"/>
    </location>
</feature>
<feature type="region of interest" description="Disordered" evidence="8">
    <location>
        <begin position="996"/>
        <end position="1016"/>
    </location>
</feature>
<dbReference type="InterPro" id="IPR059177">
    <property type="entry name" value="GH29D-like_dom"/>
</dbReference>
<name>A0ABT3PMH0_9BACT</name>
<keyword evidence="4" id="KW-0964">Secreted</keyword>
<evidence type="ECO:0000256" key="8">
    <source>
        <dbReference type="SAM" id="MobiDB-lite"/>
    </source>
</evidence>
<feature type="domain" description="Cadherin" evidence="10">
    <location>
        <begin position="1281"/>
        <end position="1363"/>
    </location>
</feature>
<reference evidence="11 12" key="1">
    <citation type="submission" date="2021-03" db="EMBL/GenBank/DDBJ databases">
        <title>Aliifodinibius sp. nov., a new bacterium isolated from saline soil.</title>
        <authorList>
            <person name="Galisteo C."/>
            <person name="De La Haba R."/>
            <person name="Sanchez-Porro C."/>
            <person name="Ventosa A."/>
        </authorList>
    </citation>
    <scope>NUCLEOTIDE SEQUENCE [LARGE SCALE GENOMIC DNA]</scope>
    <source>
        <strain evidence="11 12">1BSP15-2V2</strain>
    </source>
</reference>
<organism evidence="11 12">
    <name type="scientific">Fodinibius salsisoli</name>
    <dbReference type="NCBI Taxonomy" id="2820877"/>
    <lineage>
        <taxon>Bacteria</taxon>
        <taxon>Pseudomonadati</taxon>
        <taxon>Balneolota</taxon>
        <taxon>Balneolia</taxon>
        <taxon>Balneolales</taxon>
        <taxon>Balneolaceae</taxon>
        <taxon>Fodinibius</taxon>
    </lineage>
</organism>
<dbReference type="Proteomes" id="UP001207918">
    <property type="component" value="Unassembled WGS sequence"/>
</dbReference>
<sequence>MKRIATLLTLVFSIALTQAAFAQTTISTGKYTTAATLDADANIYALQYDSDNDHYDVVKYDAPGYSSSTVLYHGVSYSSYPTDIEIASNGDVYFLDGFDGGPTNGQIITLDASNGYSSTVIASGDYYSALGIDSNDDIFVAQYDGSSTYEVVKYDVSNSYSTTVIFSGLGMESPYSRGLTIDQEDNIYVVSDLSSSSNDGTIYKLTSPGYSSSVIDSGEYYTGLAVDGHGDLFAMAYDNQGTPSDYDDDEYDVVKYTDGSGTPTVFHDGLVIGIGLDEYPFGLGTNRELGDLVVPDPFASGNGALYYYDRAEPAPSAPTANISGGLYTTDQTITLSGESGASIYYTLDGSTPTTASTLYAGSITISSTTTLKAIAVDGAGNASPELTETYTIDKEAPLISLLDGDTVDLEAGDPPKSIDEGGNTTVSDMDSPHFNGGYLEIVDRDANNTANGNFSVDGTNVTSGGDGTIAAGETIAVGGTSIGTVHATDDGQGGNNLTINFNTSDTTPARVQALIRNTEWTAPSGEGEQTFALTLADRAGNTRAPAQFTMSLFATGPDANGILYVDQNVSGGQETGDSWANALLTLTEALAYARDEWVSANGPLQIWIADGTYKPTDGTDRSASFRLTGAEDGLKIYGGFAGGESTLSQRDPATNVVTLSGNLNGDDSDGDGDGFPETNRGDNSYHVVYLDGISSPITSATVLDGVTISGGQADDGSFPDNSGGGLFCIGQGSTCSPTLANNTFRYNSASKLGGAMYNSGTASGESSPVITDVHFIQNRAASGAGVFNDGDGGASNPILTDVSFRDNRSLFDGADGNGAAIYNNGSGGQSSPVITNATFSGNHAERDGGAIFNDGRSDGTSDPQIVNAVFTGNSSDSNGGGVYSIGGGSSGESSPTIINATFMGNSASADGGGLVNDVVNGGAVTTTLQNTILHGNSAGNGGQQIYNRGSGANPVIGYTLVEGGSGGITNSSSSSTTYTDDSGNSVNFANSTNIVADPNFADSSDPDGADNQLGTADDGLQLTAASGAVNAGDPDTDLALFPNGPASPLDLTGAPRVYSGTIERIDMGAYELQAEQDINEAPSFTSSPVTAAEENASYSYQITTQDPDGDGLTITSIQIPDWATLTDNGDGTGTLEGTPAFDDSQDYTVELEVSDGELSATQSFTITVDNTNRSPVFNSSPVTGAKEGEAYSYTIEASDPDGNGLTITSVQIPDWATLTDNGDGTGTLEGTPAFDDSQDYTVELEVSDGELSATQSFTITVDNTNRPPVFDSSPVTAAKEGEAYSYTVEASDPDGDGLSFSVVQIPDWASLQDNGDGTATLSGTPAFDDSQDYTVELEVSDGELSAAQSFTITVGNTNRPPVFDSSPVTGAKEGEAYSYTVEASDPDGDGLSFSVVQIPDWASLQDNGDGTGTLSGTPGPEDMGEADVELEVSDGTDTASQSFTITVDNTNRVPAFDSSPVTEAKEGEAYNYTVQASDPDGDAVTITPAQLPDWASLSDNGDGTGTLSGTPGPEDAGNVAIELTVSDGSLSATQSFTITVSGTNRAPSFDSSPGTKAQENKTYSYTITSSDPDGDGLTITASTVPNWVTFTDNGDGTAILEGTPGPEDSGDHAVELQVSDGAATASQSFTITVDHTNRAPSFDSSPVTKAQEQQVYQYEIIASDPDGDGLAITATQIPDWASFTDNGDGTATLSGTPGPDDMGEVSVELEVSDGTATASQSFTITVGNTNRPPAFNSSPVTGAKEGEAYNYTVQASDPDGEAVTLTAPTIPDWASLTDNGDGTATLSGTPGVEAEGRYPVELVVSDGSADTTQV</sequence>
<feature type="domain" description="Cadherin" evidence="10">
    <location>
        <begin position="1066"/>
        <end position="1177"/>
    </location>
</feature>